<evidence type="ECO:0000313" key="1">
    <source>
        <dbReference type="EMBL" id="GCA81481.1"/>
    </source>
</evidence>
<sequence length="150" mass="17267">MGRFEKDTVGKKNGVFEERKPSLWSLLTLIFFDNIFKSTLEQNPNWFGLGVAYAPYTYKSQMRLYAPYYIRKQGKLQLLQLESFYDYTQPGKGDWYIHPLASGPVWLEPHFGAATNTLLAEFSTTFYRLNPKTKKNIPSGVLGHQVCIEG</sequence>
<proteinExistence type="predicted"/>
<dbReference type="CDD" id="cd12913">
    <property type="entry name" value="PDC1_MCP_like"/>
    <property type="match status" value="1"/>
</dbReference>
<dbReference type="Proteomes" id="UP000324689">
    <property type="component" value="Unassembled WGS sequence"/>
</dbReference>
<organism evidence="1 2">
    <name type="scientific">Microcystis aeruginosa NIES-2521</name>
    <dbReference type="NCBI Taxonomy" id="2303983"/>
    <lineage>
        <taxon>Bacteria</taxon>
        <taxon>Bacillati</taxon>
        <taxon>Cyanobacteriota</taxon>
        <taxon>Cyanophyceae</taxon>
        <taxon>Oscillatoriophycideae</taxon>
        <taxon>Chroococcales</taxon>
        <taxon>Microcystaceae</taxon>
        <taxon>Microcystis</taxon>
    </lineage>
</organism>
<dbReference type="AlphaFoldDB" id="A0A5A5S7L4"/>
<dbReference type="Pfam" id="PF22673">
    <property type="entry name" value="MCP-like_PDC_1"/>
    <property type="match status" value="1"/>
</dbReference>
<name>A0A5A5S7L4_MICAE</name>
<dbReference type="RefSeq" id="WP_374756269.1">
    <property type="nucleotide sequence ID" value="NZ_BHVQ01000057.1"/>
</dbReference>
<reference evidence="1 2" key="1">
    <citation type="submission" date="2018-09" db="EMBL/GenBank/DDBJ databases">
        <title>Evolutionary history of phycoerythrin pigmentation in the water bloom-forming cyanobacterium Microcystis aeruginosa.</title>
        <authorList>
            <person name="Tanabe Y."/>
            <person name="Tanabe Y."/>
            <person name="Yamaguchi H."/>
        </authorList>
    </citation>
    <scope>NUCLEOTIDE SEQUENCE [LARGE SCALE GENOMIC DNA]</scope>
    <source>
        <strain evidence="1 2">NIES-2521</strain>
    </source>
</reference>
<accession>A0A5A5S7L4</accession>
<comment type="caution">
    <text evidence="1">The sequence shown here is derived from an EMBL/GenBank/DDBJ whole genome shotgun (WGS) entry which is preliminary data.</text>
</comment>
<evidence type="ECO:0000313" key="2">
    <source>
        <dbReference type="Proteomes" id="UP000324689"/>
    </source>
</evidence>
<protein>
    <submittedName>
        <fullName evidence="1">Uncharacterized protein</fullName>
    </submittedName>
</protein>
<dbReference type="EMBL" id="BHVQ01000057">
    <property type="protein sequence ID" value="GCA81481.1"/>
    <property type="molecule type" value="Genomic_DNA"/>
</dbReference>
<gene>
    <name evidence="1" type="ORF">MiTs_03498</name>
</gene>
<dbReference type="Gene3D" id="3.30.450.20">
    <property type="entry name" value="PAS domain"/>
    <property type="match status" value="1"/>
</dbReference>